<proteinExistence type="predicted"/>
<feature type="domain" description="Carrier" evidence="11">
    <location>
        <begin position="1619"/>
        <end position="1694"/>
    </location>
</feature>
<evidence type="ECO:0000313" key="15">
    <source>
        <dbReference type="Proteomes" id="UP001595855"/>
    </source>
</evidence>
<dbReference type="Pfam" id="PF14765">
    <property type="entry name" value="PS-DH"/>
    <property type="match status" value="1"/>
</dbReference>
<dbReference type="InterPro" id="IPR001227">
    <property type="entry name" value="Ac_transferase_dom_sf"/>
</dbReference>
<dbReference type="PANTHER" id="PTHR43775:SF51">
    <property type="entry name" value="INACTIVE PHENOLPHTHIOCEROL SYNTHESIS POLYKETIDE SYNTHASE TYPE I PKS1-RELATED"/>
    <property type="match status" value="1"/>
</dbReference>
<dbReference type="Gene3D" id="3.30.70.3290">
    <property type="match status" value="1"/>
</dbReference>
<dbReference type="InterPro" id="IPR018201">
    <property type="entry name" value="Ketoacyl_synth_AS"/>
</dbReference>
<feature type="region of interest" description="C-terminal hotdog fold" evidence="9">
    <location>
        <begin position="1038"/>
        <end position="1176"/>
    </location>
</feature>
<feature type="coiled-coil region" evidence="10">
    <location>
        <begin position="5"/>
        <end position="32"/>
    </location>
</feature>
<evidence type="ECO:0000259" key="12">
    <source>
        <dbReference type="PROSITE" id="PS52004"/>
    </source>
</evidence>
<dbReference type="PROSITE" id="PS52004">
    <property type="entry name" value="KS3_2"/>
    <property type="match status" value="1"/>
</dbReference>
<dbReference type="PANTHER" id="PTHR43775">
    <property type="entry name" value="FATTY ACID SYNTHASE"/>
    <property type="match status" value="1"/>
</dbReference>
<comment type="cofactor">
    <cofactor evidence="1">
        <name>pantetheine 4'-phosphate</name>
        <dbReference type="ChEBI" id="CHEBI:47942"/>
    </cofactor>
</comment>
<dbReference type="InterPro" id="IPR014030">
    <property type="entry name" value="Ketoacyl_synth_N"/>
</dbReference>
<keyword evidence="10" id="KW-0175">Coiled coil</keyword>
<dbReference type="InterPro" id="IPR014043">
    <property type="entry name" value="Acyl_transferase_dom"/>
</dbReference>
<keyword evidence="6" id="KW-0045">Antibiotic biosynthesis</keyword>
<dbReference type="Pfam" id="PF00109">
    <property type="entry name" value="ketoacyl-synt"/>
    <property type="match status" value="1"/>
</dbReference>
<evidence type="ECO:0000256" key="6">
    <source>
        <dbReference type="ARBA" id="ARBA00023194"/>
    </source>
</evidence>
<keyword evidence="3" id="KW-0596">Phosphopantetheine</keyword>
<dbReference type="InterPro" id="IPR057326">
    <property type="entry name" value="KR_dom"/>
</dbReference>
<dbReference type="Proteomes" id="UP001595855">
    <property type="component" value="Unassembled WGS sequence"/>
</dbReference>
<feature type="active site" description="Proton acceptor; for dehydratase activity" evidence="9">
    <location>
        <position position="934"/>
    </location>
</feature>
<organism evidence="14 15">
    <name type="scientific">Streptomyces lienomycini</name>
    <dbReference type="NCBI Taxonomy" id="284035"/>
    <lineage>
        <taxon>Bacteria</taxon>
        <taxon>Bacillati</taxon>
        <taxon>Actinomycetota</taxon>
        <taxon>Actinomycetes</taxon>
        <taxon>Kitasatosporales</taxon>
        <taxon>Streptomycetaceae</taxon>
        <taxon>Streptomyces</taxon>
    </lineage>
</organism>
<evidence type="ECO:0000256" key="4">
    <source>
        <dbReference type="ARBA" id="ARBA00022553"/>
    </source>
</evidence>
<dbReference type="Pfam" id="PF00550">
    <property type="entry name" value="PP-binding"/>
    <property type="match status" value="1"/>
</dbReference>
<feature type="active site" description="Proton donor; for dehydratase activity" evidence="9">
    <location>
        <position position="1099"/>
    </location>
</feature>
<accession>A0ABV9X4J4</accession>
<dbReference type="SMART" id="SM00827">
    <property type="entry name" value="PKS_AT"/>
    <property type="match status" value="1"/>
</dbReference>
<dbReference type="SUPFAM" id="SSF51735">
    <property type="entry name" value="NAD(P)-binding Rossmann-fold domains"/>
    <property type="match status" value="2"/>
</dbReference>
<evidence type="ECO:0000256" key="2">
    <source>
        <dbReference type="ARBA" id="ARBA00004792"/>
    </source>
</evidence>
<dbReference type="SMART" id="SM01294">
    <property type="entry name" value="PKS_PP_betabranch"/>
    <property type="match status" value="1"/>
</dbReference>
<dbReference type="RefSeq" id="WP_381161736.1">
    <property type="nucleotide sequence ID" value="NZ_JBHSJO010000003.1"/>
</dbReference>
<dbReference type="InterPro" id="IPR049900">
    <property type="entry name" value="PKS_mFAS_DH"/>
</dbReference>
<dbReference type="PROSITE" id="PS00606">
    <property type="entry name" value="KS3_1"/>
    <property type="match status" value="1"/>
</dbReference>
<dbReference type="SMART" id="SM00823">
    <property type="entry name" value="PKS_PP"/>
    <property type="match status" value="1"/>
</dbReference>
<dbReference type="InterPro" id="IPR016035">
    <property type="entry name" value="Acyl_Trfase/lysoPLipase"/>
</dbReference>
<keyword evidence="4" id="KW-0597">Phosphoprotein</keyword>
<dbReference type="Pfam" id="PF22953">
    <property type="entry name" value="SpnB_Rossmann"/>
    <property type="match status" value="1"/>
</dbReference>
<evidence type="ECO:0000256" key="3">
    <source>
        <dbReference type="ARBA" id="ARBA00022450"/>
    </source>
</evidence>
<dbReference type="CDD" id="cd00833">
    <property type="entry name" value="PKS"/>
    <property type="match status" value="1"/>
</dbReference>
<dbReference type="InterPro" id="IPR020806">
    <property type="entry name" value="PKS_PP-bd"/>
</dbReference>
<dbReference type="Pfam" id="PF00698">
    <property type="entry name" value="Acyl_transf_1"/>
    <property type="match status" value="1"/>
</dbReference>
<feature type="domain" description="Ketosynthase family 3 (KS3)" evidence="12">
    <location>
        <begin position="34"/>
        <end position="447"/>
    </location>
</feature>
<dbReference type="PROSITE" id="PS52019">
    <property type="entry name" value="PKS_MFAS_DH"/>
    <property type="match status" value="1"/>
</dbReference>
<evidence type="ECO:0000256" key="5">
    <source>
        <dbReference type="ARBA" id="ARBA00022679"/>
    </source>
</evidence>
<dbReference type="Gene3D" id="3.40.366.10">
    <property type="entry name" value="Malonyl-Coenzyme A Acyl Carrier Protein, domain 2"/>
    <property type="match status" value="1"/>
</dbReference>
<keyword evidence="5" id="KW-0808">Transferase</keyword>
<dbReference type="InterPro" id="IPR050091">
    <property type="entry name" value="PKS_NRPS_Biosynth_Enz"/>
</dbReference>
<protein>
    <submittedName>
        <fullName evidence="14">SDR family NAD(P)-dependent oxidoreductase</fullName>
    </submittedName>
</protein>
<dbReference type="SUPFAM" id="SSF55048">
    <property type="entry name" value="Probable ACP-binding domain of malonyl-CoA ACP transacylase"/>
    <property type="match status" value="1"/>
</dbReference>
<evidence type="ECO:0000256" key="7">
    <source>
        <dbReference type="ARBA" id="ARBA00023268"/>
    </source>
</evidence>
<sequence length="1726" mass="179992">MSTSVDEIVEALRRTMLDNERLKRENRRLADAGSEPVAIVGMACRYPGGVTSPEELWELVRDGRDGITPFPADRGWDLAGLYDPEPGKPGRSATREGGFLHDMAGFDAAFFGISPREALGMDPQQRLLLEASWEAVERAGISPATLKGSRTGVFAGVMYHDYGPGTSDGSLVTGRVAFTLGLEGPAVTIDTACSSSLVALHQAVQALRREECTMALAGGVTVMTTPDMFAYFNEQRGLAADGRCKSFSSGADGVGCSEGVGMLLLERLSDARRNGHPVLAVVRGSALNQDGASSGLTAPNGPSQQRVIRQALADAGVSAAEVDAVEAHGTGTKLGDPIEAQALMATYGRERPESGAPLLIGSFKSNVGHTQAAAGVGGIIKTVEAIRRGVLPKSLYSDVPSDQVDWSEGEVELLTEAREWPETGRPRRAGVSSFGLSGTNAHVIIEQAPEDEPEQGPAGSAVLPYVPVLLSAKTEHSLAGQAAKLLSWWEGRPESAVGDVARSLAVERVAFEHRAVVVGAGRAEVLSGLRSVAEGRGEVVRAGKGGRSAFLFTGQGAQRLGMGRGLYEAFPVFAEAFDRVVSELGLPLADIVWGGDAGRLERTEFAQPALFAFEVALFRLLESWGVRPDFVAGHSVGEIAAAHVAGVFSLADAARLVVARGRLMQALPEGGAMVAVQATEDEVRPLLTGVVSIAAVNGPTSVVVSGESEAVEAVVSHFTSLGRKTSRLKVSHAFHSPLMEPMLDDFRAVAQSLSYSVPVLPVVTAGEVTDPEYWVRHVRDAVRFADVVERLAQQKVTRFVEVGPDGVLTGLAQGVLEDVESVHLIASQRRHRVEAETLVAAVAGFHCAGGGVDWEAFYAPVGARRVELPTYAFQRERFWQQSLSGLATAVDPAAVGQSAARHPLLSAVTELPDSGGLILTGRLALGEQPWLADHRIGSTAILPGTGFVELAIRAGDAVGADVLEDLTLQAPLVLPEHGGVAVQVAVAAPDADGRRAVRVYSRTEGAPHDDWTLHADGTLGQAAGEQPPGITVWPPDGAVALDVGTAYEELDTQGYAYGPVFQGLRAAWRRGEEVYAEVVLPEQAHADAERFGIHPALLDAAMHADILPAGPRGGGTDLPFLWSDVRLYTVGATRLRVRVSPGDGDSVVLDVADDEGRPVLSVGSLVSRPVSVDKLAGSSELPLFEVVWREPGVVASGAAGPVRVLEAGGAVDGGVLSGVRSVVSGVLAGVREWLADESVAVDERLVVVTRGAVAVDGTEVPDLVGAPVWGLVRAAQAENPGRIVLVDAELGTGGAVVEAAVASGEPELALRGGRVLVPRLVAVAPPVLGEGVSFRSGGTVLVTGGTSGLGALVARHLVAVHGVRRLVLTSRRGGDAPGAAELVAELVGEGAEVEVVACDVADRDAVARLVADIPSGHPLTGVVHAAGVGDNGLLQSLTDDRFDAVFRPKVDAAWHLHELTAGLDLDAFMLFASAGGLVLAAGQANYAAANVFLDALAVERRAAGLPATSLAFGLWAVATGLTESMGEVEQRMRAQGLPALPPAEGLAAFDAGLRSDRAALVPLRVDTAVLRNRDDALPALLRALVPTRRQRTVGGPSAAHEAAALRETLGSRSAAERQATLLDLVRERAATALGHASADAVEPDTAFKELGFDSLSAVELRNHLNRATGLRLPATLVFDHPTAAALADHLLLSLFGAPQDEDADLSGATADELFSILDGELEDSAA</sequence>
<dbReference type="Pfam" id="PF08990">
    <property type="entry name" value="Docking"/>
    <property type="match status" value="1"/>
</dbReference>
<comment type="caution">
    <text evidence="14">The sequence shown here is derived from an EMBL/GenBank/DDBJ whole genome shotgun (WGS) entry which is preliminary data.</text>
</comment>
<dbReference type="InterPro" id="IPR055123">
    <property type="entry name" value="SpnB-like_Rossmann"/>
</dbReference>
<dbReference type="Gene3D" id="3.40.47.10">
    <property type="match status" value="1"/>
</dbReference>
<dbReference type="SUPFAM" id="SSF52151">
    <property type="entry name" value="FabD/lysophospholipase-like"/>
    <property type="match status" value="1"/>
</dbReference>
<name>A0ABV9X4J4_9ACTN</name>
<dbReference type="Gene3D" id="3.40.50.720">
    <property type="entry name" value="NAD(P)-binding Rossmann-like Domain"/>
    <property type="match status" value="1"/>
</dbReference>
<dbReference type="SMART" id="SM00825">
    <property type="entry name" value="PKS_KS"/>
    <property type="match status" value="1"/>
</dbReference>
<comment type="pathway">
    <text evidence="2">Antibiotic biosynthesis.</text>
</comment>
<dbReference type="InterPro" id="IPR015083">
    <property type="entry name" value="NorB/c/GfsB-D-like_docking"/>
</dbReference>
<dbReference type="Pfam" id="PF16197">
    <property type="entry name" value="KAsynt_C_assoc"/>
    <property type="match status" value="1"/>
</dbReference>
<dbReference type="SUPFAM" id="SSF53901">
    <property type="entry name" value="Thiolase-like"/>
    <property type="match status" value="1"/>
</dbReference>
<feature type="domain" description="PKS/mFAS DH" evidence="13">
    <location>
        <begin position="902"/>
        <end position="1176"/>
    </location>
</feature>
<dbReference type="PROSITE" id="PS00012">
    <property type="entry name" value="PHOSPHOPANTETHEINE"/>
    <property type="match status" value="1"/>
</dbReference>
<evidence type="ECO:0000259" key="13">
    <source>
        <dbReference type="PROSITE" id="PS52019"/>
    </source>
</evidence>
<feature type="region of interest" description="N-terminal hotdog fold" evidence="9">
    <location>
        <begin position="902"/>
        <end position="1026"/>
    </location>
</feature>
<dbReference type="SUPFAM" id="SSF47336">
    <property type="entry name" value="ACP-like"/>
    <property type="match status" value="1"/>
</dbReference>
<dbReference type="Gene3D" id="3.10.129.110">
    <property type="entry name" value="Polyketide synthase dehydratase"/>
    <property type="match status" value="1"/>
</dbReference>
<dbReference type="InterPro" id="IPR020841">
    <property type="entry name" value="PKS_Beta-ketoAc_synthase_dom"/>
</dbReference>
<evidence type="ECO:0000259" key="11">
    <source>
        <dbReference type="PROSITE" id="PS50075"/>
    </source>
</evidence>
<dbReference type="InterPro" id="IPR036291">
    <property type="entry name" value="NAD(P)-bd_dom_sf"/>
</dbReference>
<dbReference type="InterPro" id="IPR006162">
    <property type="entry name" value="Ppantetheine_attach_site"/>
</dbReference>
<gene>
    <name evidence="14" type="ORF">ACFPRC_36995</name>
</gene>
<reference evidence="15" key="1">
    <citation type="journal article" date="2019" name="Int. J. Syst. Evol. Microbiol.">
        <title>The Global Catalogue of Microorganisms (GCM) 10K type strain sequencing project: providing services to taxonomists for standard genome sequencing and annotation.</title>
        <authorList>
            <consortium name="The Broad Institute Genomics Platform"/>
            <consortium name="The Broad Institute Genome Sequencing Center for Infectious Disease"/>
            <person name="Wu L."/>
            <person name="Ma J."/>
        </authorList>
    </citation>
    <scope>NUCLEOTIDE SEQUENCE [LARGE SCALE GENOMIC DNA]</scope>
    <source>
        <strain evidence="15">CGMCC 4.1542</strain>
    </source>
</reference>
<dbReference type="EMBL" id="JBHSJO010000003">
    <property type="protein sequence ID" value="MFC5020416.1"/>
    <property type="molecule type" value="Genomic_DNA"/>
</dbReference>
<dbReference type="PROSITE" id="PS50075">
    <property type="entry name" value="CARRIER"/>
    <property type="match status" value="1"/>
</dbReference>
<dbReference type="InterPro" id="IPR014031">
    <property type="entry name" value="Ketoacyl_synth_C"/>
</dbReference>
<dbReference type="InterPro" id="IPR036736">
    <property type="entry name" value="ACP-like_sf"/>
</dbReference>
<dbReference type="Pfam" id="PF21089">
    <property type="entry name" value="PKS_DH_N"/>
    <property type="match status" value="1"/>
</dbReference>
<evidence type="ECO:0000313" key="14">
    <source>
        <dbReference type="EMBL" id="MFC5020416.1"/>
    </source>
</evidence>
<dbReference type="InterPro" id="IPR016036">
    <property type="entry name" value="Malonyl_transacylase_ACP-bd"/>
</dbReference>
<dbReference type="InterPro" id="IPR013968">
    <property type="entry name" value="PKS_KR"/>
</dbReference>
<dbReference type="Pfam" id="PF08659">
    <property type="entry name" value="KR"/>
    <property type="match status" value="1"/>
</dbReference>
<keyword evidence="7" id="KW-0511">Multifunctional enzyme</keyword>
<dbReference type="InterPro" id="IPR042104">
    <property type="entry name" value="PKS_dehydratase_sf"/>
</dbReference>
<keyword evidence="8" id="KW-0012">Acyltransferase</keyword>
<dbReference type="InterPro" id="IPR049551">
    <property type="entry name" value="PKS_DH_C"/>
</dbReference>
<evidence type="ECO:0000256" key="8">
    <source>
        <dbReference type="ARBA" id="ARBA00023315"/>
    </source>
</evidence>
<dbReference type="InterPro" id="IPR032821">
    <property type="entry name" value="PKS_assoc"/>
</dbReference>
<dbReference type="SMART" id="SM00822">
    <property type="entry name" value="PKS_KR"/>
    <property type="match status" value="1"/>
</dbReference>
<dbReference type="SMART" id="SM00826">
    <property type="entry name" value="PKS_DH"/>
    <property type="match status" value="1"/>
</dbReference>
<dbReference type="CDD" id="cd08956">
    <property type="entry name" value="KR_3_FAS_SDR_x"/>
    <property type="match status" value="1"/>
</dbReference>
<dbReference type="InterPro" id="IPR016039">
    <property type="entry name" value="Thiolase-like"/>
</dbReference>
<keyword evidence="15" id="KW-1185">Reference proteome</keyword>
<dbReference type="InterPro" id="IPR009081">
    <property type="entry name" value="PP-bd_ACP"/>
</dbReference>
<evidence type="ECO:0000256" key="1">
    <source>
        <dbReference type="ARBA" id="ARBA00001957"/>
    </source>
</evidence>
<dbReference type="InterPro" id="IPR020807">
    <property type="entry name" value="PKS_DH"/>
</dbReference>
<dbReference type="InterPro" id="IPR049552">
    <property type="entry name" value="PKS_DH_N"/>
</dbReference>
<dbReference type="Pfam" id="PF02801">
    <property type="entry name" value="Ketoacyl-synt_C"/>
    <property type="match status" value="1"/>
</dbReference>
<evidence type="ECO:0000256" key="9">
    <source>
        <dbReference type="PROSITE-ProRule" id="PRU01363"/>
    </source>
</evidence>
<dbReference type="Gene3D" id="1.10.1200.10">
    <property type="entry name" value="ACP-like"/>
    <property type="match status" value="1"/>
</dbReference>
<evidence type="ECO:0000256" key="10">
    <source>
        <dbReference type="SAM" id="Coils"/>
    </source>
</evidence>